<feature type="compositionally biased region" description="Polar residues" evidence="1">
    <location>
        <begin position="174"/>
        <end position="189"/>
    </location>
</feature>
<reference evidence="3" key="1">
    <citation type="submission" date="2015-07" db="EMBL/GenBank/DDBJ databases">
        <title>Genome Of Nitrogen-Fixing Cyanobacterium Nostoc piscinale CENA21 From Solimoes/Amazon River Floodplain Sediments And Comparative Genomics To Uncover Biosynthetic Natural Products Potential.</title>
        <authorList>
            <person name="Leao T.F."/>
            <person name="Leao P.N."/>
            <person name="Guimaraes P.I."/>
            <person name="de Melo A.G.C."/>
            <person name="Ramos R.T.J."/>
            <person name="Silva A."/>
            <person name="Fiore M.F."/>
            <person name="Schneider M.P.C."/>
        </authorList>
    </citation>
    <scope>NUCLEOTIDE SEQUENCE [LARGE SCALE GENOMIC DNA]</scope>
    <source>
        <strain evidence="3">CENA21</strain>
    </source>
</reference>
<accession>A0A0M5MGL6</accession>
<feature type="compositionally biased region" description="Polar residues" evidence="1">
    <location>
        <begin position="102"/>
        <end position="116"/>
    </location>
</feature>
<proteinExistence type="predicted"/>
<keyword evidence="3" id="KW-1185">Reference proteome</keyword>
<evidence type="ECO:0000313" key="3">
    <source>
        <dbReference type="Proteomes" id="UP000062645"/>
    </source>
</evidence>
<reference evidence="2 3" key="2">
    <citation type="journal article" date="2016" name="Genome Announc.">
        <title>Draft Genome Sequence of the N2-Fixing Cyanobacterium Nostoc piscinale CENA21, Isolated from the Brazilian Amazon Floodplain.</title>
        <authorList>
            <person name="Leao T."/>
            <person name="Guimaraes P.I."/>
            <person name="de Melo A.G."/>
            <person name="Ramos R.T."/>
            <person name="Leao P.N."/>
            <person name="Silva A."/>
            <person name="Fiore M.F."/>
            <person name="Schneider M.P."/>
        </authorList>
    </citation>
    <scope>NUCLEOTIDE SEQUENCE [LARGE SCALE GENOMIC DNA]</scope>
    <source>
        <strain evidence="2 3">CENA21</strain>
    </source>
</reference>
<gene>
    <name evidence="2" type="ORF">ACX27_08320</name>
</gene>
<sequence>MLQLSQMAEIYSVNICYENNNSMKVTTVYASMAIATLIATGMISVTPDNALAQTSATQTEQSRSQGSKSLEIQWLLGFIPWPTWNTHSKHPRSQNVIDDATYANNPSHPIQTNIGGSNRHTSNGTNHSSNHNVNRPHHPIQTNTGGSNIHTPNGTNHSSNNDTNHPNHPIPINTGGSNIHTSNNTNHPSNYKEVPVPLLIPGLTAFGLGLIRKHRQEQKQIKMQ</sequence>
<evidence type="ECO:0000256" key="1">
    <source>
        <dbReference type="SAM" id="MobiDB-lite"/>
    </source>
</evidence>
<evidence type="ECO:0000313" key="2">
    <source>
        <dbReference type="EMBL" id="ALF52862.1"/>
    </source>
</evidence>
<feature type="compositionally biased region" description="Low complexity" evidence="1">
    <location>
        <begin position="117"/>
        <end position="133"/>
    </location>
</feature>
<dbReference type="EMBL" id="CP012036">
    <property type="protein sequence ID" value="ALF52862.1"/>
    <property type="molecule type" value="Genomic_DNA"/>
</dbReference>
<dbReference type="PATRIC" id="fig|224013.5.peg.2013"/>
<dbReference type="KEGG" id="npz:ACX27_08320"/>
<name>A0A0M5MGL6_9NOSO</name>
<dbReference type="Proteomes" id="UP000062645">
    <property type="component" value="Chromosome"/>
</dbReference>
<organism evidence="2 3">
    <name type="scientific">Nostoc piscinale CENA21</name>
    <dbReference type="NCBI Taxonomy" id="224013"/>
    <lineage>
        <taxon>Bacteria</taxon>
        <taxon>Bacillati</taxon>
        <taxon>Cyanobacteriota</taxon>
        <taxon>Cyanophyceae</taxon>
        <taxon>Nostocales</taxon>
        <taxon>Nostocaceae</taxon>
        <taxon>Nostoc</taxon>
    </lineage>
</organism>
<feature type="region of interest" description="Disordered" evidence="1">
    <location>
        <begin position="99"/>
        <end position="190"/>
    </location>
</feature>
<feature type="compositionally biased region" description="Polar residues" evidence="1">
    <location>
        <begin position="140"/>
        <end position="166"/>
    </location>
</feature>
<dbReference type="AlphaFoldDB" id="A0A0M5MGL6"/>
<protein>
    <submittedName>
        <fullName evidence="2">Uncharacterized protein</fullName>
    </submittedName>
</protein>